<comment type="similarity">
    <text evidence="2">Belongs to the outer membrane factor (OMF) (TC 1.B.17) family.</text>
</comment>
<reference evidence="9" key="1">
    <citation type="submission" date="2023-07" db="EMBL/GenBank/DDBJ databases">
        <title>Genomic Encyclopedia of Type Strains, Phase IV (KMG-IV): sequencing the most valuable type-strain genomes for metagenomic binning, comparative biology and taxonomic classification.</title>
        <authorList>
            <person name="Goeker M."/>
        </authorList>
    </citation>
    <scope>NUCLEOTIDE SEQUENCE</scope>
    <source>
        <strain evidence="9">DSM 26174</strain>
    </source>
</reference>
<evidence type="ECO:0000256" key="5">
    <source>
        <dbReference type="ARBA" id="ARBA00022692"/>
    </source>
</evidence>
<dbReference type="GO" id="GO:0015288">
    <property type="term" value="F:porin activity"/>
    <property type="evidence" value="ECO:0007669"/>
    <property type="project" value="TreeGrafter"/>
</dbReference>
<keyword evidence="7" id="KW-0998">Cell outer membrane</keyword>
<evidence type="ECO:0000313" key="9">
    <source>
        <dbReference type="EMBL" id="MDR6238118.1"/>
    </source>
</evidence>
<dbReference type="GO" id="GO:0009279">
    <property type="term" value="C:cell outer membrane"/>
    <property type="evidence" value="ECO:0007669"/>
    <property type="project" value="UniProtKB-SubCell"/>
</dbReference>
<comment type="subcellular location">
    <subcellularLocation>
        <location evidence="1">Cell outer membrane</location>
    </subcellularLocation>
</comment>
<evidence type="ECO:0000256" key="2">
    <source>
        <dbReference type="ARBA" id="ARBA00007613"/>
    </source>
</evidence>
<dbReference type="SUPFAM" id="SSF56954">
    <property type="entry name" value="Outer membrane efflux proteins (OEP)"/>
    <property type="match status" value="1"/>
</dbReference>
<keyword evidence="3" id="KW-0813">Transport</keyword>
<dbReference type="GO" id="GO:1990281">
    <property type="term" value="C:efflux pump complex"/>
    <property type="evidence" value="ECO:0007669"/>
    <property type="project" value="TreeGrafter"/>
</dbReference>
<dbReference type="PANTHER" id="PTHR30026:SF20">
    <property type="entry name" value="OUTER MEMBRANE PROTEIN TOLC"/>
    <property type="match status" value="1"/>
</dbReference>
<organism evidence="9 10">
    <name type="scientific">Aureibacter tunicatorum</name>
    <dbReference type="NCBI Taxonomy" id="866807"/>
    <lineage>
        <taxon>Bacteria</taxon>
        <taxon>Pseudomonadati</taxon>
        <taxon>Bacteroidota</taxon>
        <taxon>Cytophagia</taxon>
        <taxon>Cytophagales</taxon>
        <taxon>Persicobacteraceae</taxon>
        <taxon>Aureibacter</taxon>
    </lineage>
</organism>
<dbReference type="InterPro" id="IPR003423">
    <property type="entry name" value="OMP_efflux"/>
</dbReference>
<dbReference type="InterPro" id="IPR051906">
    <property type="entry name" value="TolC-like"/>
</dbReference>
<evidence type="ECO:0000256" key="6">
    <source>
        <dbReference type="ARBA" id="ARBA00023136"/>
    </source>
</evidence>
<evidence type="ECO:0000313" key="10">
    <source>
        <dbReference type="Proteomes" id="UP001185092"/>
    </source>
</evidence>
<keyword evidence="4" id="KW-1134">Transmembrane beta strand</keyword>
<dbReference type="AlphaFoldDB" id="A0AAE3XLB7"/>
<dbReference type="EMBL" id="JAVDQD010000001">
    <property type="protein sequence ID" value="MDR6238118.1"/>
    <property type="molecule type" value="Genomic_DNA"/>
</dbReference>
<name>A0AAE3XLB7_9BACT</name>
<gene>
    <name evidence="9" type="ORF">HNQ88_001094</name>
</gene>
<dbReference type="Proteomes" id="UP001185092">
    <property type="component" value="Unassembled WGS sequence"/>
</dbReference>
<feature type="coiled-coil region" evidence="8">
    <location>
        <begin position="119"/>
        <end position="146"/>
    </location>
</feature>
<protein>
    <submittedName>
        <fullName evidence="9">Outer membrane protein TolC</fullName>
    </submittedName>
</protein>
<keyword evidence="10" id="KW-1185">Reference proteome</keyword>
<dbReference type="Gene3D" id="1.20.1600.10">
    <property type="entry name" value="Outer membrane efflux proteins (OEP)"/>
    <property type="match status" value="1"/>
</dbReference>
<dbReference type="Pfam" id="PF02321">
    <property type="entry name" value="OEP"/>
    <property type="match status" value="2"/>
</dbReference>
<keyword evidence="8" id="KW-0175">Coiled coil</keyword>
<dbReference type="PANTHER" id="PTHR30026">
    <property type="entry name" value="OUTER MEMBRANE PROTEIN TOLC"/>
    <property type="match status" value="1"/>
</dbReference>
<keyword evidence="6" id="KW-0472">Membrane</keyword>
<dbReference type="GO" id="GO:0015562">
    <property type="term" value="F:efflux transmembrane transporter activity"/>
    <property type="evidence" value="ECO:0007669"/>
    <property type="project" value="InterPro"/>
</dbReference>
<evidence type="ECO:0000256" key="8">
    <source>
        <dbReference type="SAM" id="Coils"/>
    </source>
</evidence>
<dbReference type="RefSeq" id="WP_309937586.1">
    <property type="nucleotide sequence ID" value="NZ_AP025305.1"/>
</dbReference>
<evidence type="ECO:0000256" key="4">
    <source>
        <dbReference type="ARBA" id="ARBA00022452"/>
    </source>
</evidence>
<proteinExistence type="inferred from homology"/>
<evidence type="ECO:0000256" key="7">
    <source>
        <dbReference type="ARBA" id="ARBA00023237"/>
    </source>
</evidence>
<keyword evidence="5" id="KW-0812">Transmembrane</keyword>
<evidence type="ECO:0000256" key="1">
    <source>
        <dbReference type="ARBA" id="ARBA00004442"/>
    </source>
</evidence>
<evidence type="ECO:0000256" key="3">
    <source>
        <dbReference type="ARBA" id="ARBA00022448"/>
    </source>
</evidence>
<comment type="caution">
    <text evidence="9">The sequence shown here is derived from an EMBL/GenBank/DDBJ whole genome shotgun (WGS) entry which is preliminary data.</text>
</comment>
<accession>A0AAE3XLB7</accession>
<sequence>MRKEQSRFWILLLFVFLNCIDKSTAQTISLEQYLNLVSKQNLSLKQSKLQIDLAEEDRKMSRSPLLPQIHADANYQRDFNDTYMYIDEEGDMFGSKFKSNFNNQINANAVAEQVLFAPIEMANYKISLLSKKLAELNHELSESELLHHATKLYWQALYSKEAVKVLTKNQQIAHEQWKHNQKLYDKGFISRIQNLQSEIHYKQSLPLLSSAKNGYESLLNEMKMLAQLPLDRHLEPEGNLESLFTKNLSAQNPSLDLSNNQELQVLDQQVSIIKQQTRANELHWMPRLKTTFGYNFNTMSNQFQIENTNNLLFAQLAIQIPIFTGGFNTSKLQKSKIELNRTELEMFEKQSQLETRLRNAKLTLETSLQKIEEEKEIIKLSNEEVLIAEKSLEQGTLTAIEFKEIRLSLTQARLRLLNSYLDYNTTILDIERILNQ</sequence>